<keyword evidence="1" id="KW-0238">DNA-binding</keyword>
<dbReference type="PROSITE" id="PS51253">
    <property type="entry name" value="HTH_CENPB"/>
    <property type="match status" value="1"/>
</dbReference>
<dbReference type="AlphaFoldDB" id="A0A0F8A0S2"/>
<dbReference type="GO" id="GO:0000172">
    <property type="term" value="C:ribonuclease MRP complex"/>
    <property type="evidence" value="ECO:0007669"/>
    <property type="project" value="InterPro"/>
</dbReference>
<evidence type="ECO:0000256" key="1">
    <source>
        <dbReference type="ARBA" id="ARBA00023125"/>
    </source>
</evidence>
<dbReference type="Proteomes" id="UP000054481">
    <property type="component" value="Unassembled WGS sequence"/>
</dbReference>
<name>A0A0F8A0S2_9HYPO</name>
<dbReference type="OrthoDB" id="5530243at2759"/>
<sequence>MAKSRDSTVELRVEEALGYLDAHPGAKPTTVARQFAVPRARLLRRIDGIFPRAGNPATNTKLSKPEETALCRYIDRLDRINLPTRKAFIRDTANYILRARASRAEQADPPTVGKKWVDRFIKRHKYDIVPSHVLDANRQASEDPEAINAWFLKYKAVVAEHGIVADDIWNMDETGFQIGVGKDQMVVTKRRRAHYFSLPTNRESATAVEAISATGRVIPVFLILSGTMHMANWYRLEELDKDTVIGTSPTGYSNDELSMAWIQHFEAYTKKGAVGSKRLLLMDGYGSHCTREFIQYCDDSSIVPFGFPPHSTHLLQPLDVVMFQPLKHYHAEALDLIVRDGCANITKIEFLSVIQEVRRKAFREDSILSAFKKSGLVPYDPLVVMRRIQERQERALTPPPPPAPELQSSPFNTPVTLRQLKKIAYDLQTQAKEEDFNPALKRTLDQFVRGALTQGTELLYTMRDLKRTKMAEEVTRRRRSQKNQQLKAGGVLTVDHARKIVRQKDDDALEKARKIVERADAQKSVQCARAHPNQSFTSRCWTKVGSPSRERLVLDMTPSTAPGSQPPRSTPKQGLESAHEILTCTIKSPPFSYAHLELCTDGPAAAELDNLQVKSYCTAALRQFLGLTGVAVPVDILKVEGAECWVRVPRQDLGSFAAAVTAWKGTSEGGVHGVLRVRQCSDWLGMMVGTDGQDRLWTS</sequence>
<dbReference type="InterPro" id="IPR049128">
    <property type="entry name" value="Pop8-like_dom"/>
</dbReference>
<organism evidence="4 5">
    <name type="scientific">Hirsutella minnesotensis 3608</name>
    <dbReference type="NCBI Taxonomy" id="1043627"/>
    <lineage>
        <taxon>Eukaryota</taxon>
        <taxon>Fungi</taxon>
        <taxon>Dikarya</taxon>
        <taxon>Ascomycota</taxon>
        <taxon>Pezizomycotina</taxon>
        <taxon>Sordariomycetes</taxon>
        <taxon>Hypocreomycetidae</taxon>
        <taxon>Hypocreales</taxon>
        <taxon>Ophiocordycipitaceae</taxon>
        <taxon>Hirsutella</taxon>
    </lineage>
</organism>
<dbReference type="Pfam" id="PF03221">
    <property type="entry name" value="HTH_Tnp_Tc5"/>
    <property type="match status" value="1"/>
</dbReference>
<dbReference type="InterPro" id="IPR020347">
    <property type="entry name" value="Pop8"/>
</dbReference>
<evidence type="ECO:0000259" key="3">
    <source>
        <dbReference type="PROSITE" id="PS51253"/>
    </source>
</evidence>
<gene>
    <name evidence="4" type="ORF">HIM_05035</name>
</gene>
<dbReference type="InterPro" id="IPR006600">
    <property type="entry name" value="HTH_CenpB_DNA-bd_dom"/>
</dbReference>
<dbReference type="Pfam" id="PF03184">
    <property type="entry name" value="DDE_1"/>
    <property type="match status" value="1"/>
</dbReference>
<dbReference type="InterPro" id="IPR004875">
    <property type="entry name" value="DDE_SF_endonuclease_dom"/>
</dbReference>
<feature type="domain" description="HTH CENPB-type" evidence="3">
    <location>
        <begin position="54"/>
        <end position="130"/>
    </location>
</feature>
<reference evidence="4 5" key="1">
    <citation type="journal article" date="2014" name="Genome Biol. Evol.">
        <title>Comparative genomics and transcriptomics analyses reveal divergent lifestyle features of nematode endoparasitic fungus Hirsutella minnesotensis.</title>
        <authorList>
            <person name="Lai Y."/>
            <person name="Liu K."/>
            <person name="Zhang X."/>
            <person name="Zhang X."/>
            <person name="Li K."/>
            <person name="Wang N."/>
            <person name="Shu C."/>
            <person name="Wu Y."/>
            <person name="Wang C."/>
            <person name="Bushley K.E."/>
            <person name="Xiang M."/>
            <person name="Liu X."/>
        </authorList>
    </citation>
    <scope>NUCLEOTIDE SEQUENCE [LARGE SCALE GENOMIC DNA]</scope>
    <source>
        <strain evidence="4 5">3608</strain>
    </source>
</reference>
<dbReference type="GO" id="GO:0000294">
    <property type="term" value="P:nuclear-transcribed mRNA catabolic process, RNase MRP-dependent"/>
    <property type="evidence" value="ECO:0007669"/>
    <property type="project" value="TreeGrafter"/>
</dbReference>
<dbReference type="GO" id="GO:0003677">
    <property type="term" value="F:DNA binding"/>
    <property type="evidence" value="ECO:0007669"/>
    <property type="project" value="UniProtKB-KW"/>
</dbReference>
<dbReference type="GO" id="GO:0005655">
    <property type="term" value="C:nucleolar ribonuclease P complex"/>
    <property type="evidence" value="ECO:0007669"/>
    <property type="project" value="InterPro"/>
</dbReference>
<dbReference type="PANTHER" id="PTHR28173">
    <property type="entry name" value="RIBONUCLEASES P/MRP PROTEIN SUBUNIT POP8"/>
    <property type="match status" value="1"/>
</dbReference>
<dbReference type="GO" id="GO:0000171">
    <property type="term" value="F:ribonuclease MRP activity"/>
    <property type="evidence" value="ECO:0007669"/>
    <property type="project" value="TreeGrafter"/>
</dbReference>
<accession>A0A0F8A0S2</accession>
<dbReference type="Pfam" id="PF20976">
    <property type="entry name" value="Pop8"/>
    <property type="match status" value="1"/>
</dbReference>
<dbReference type="GO" id="GO:0008033">
    <property type="term" value="P:tRNA processing"/>
    <property type="evidence" value="ECO:0007669"/>
    <property type="project" value="InterPro"/>
</dbReference>
<dbReference type="GO" id="GO:0004526">
    <property type="term" value="F:ribonuclease P activity"/>
    <property type="evidence" value="ECO:0007669"/>
    <property type="project" value="TreeGrafter"/>
</dbReference>
<keyword evidence="5" id="KW-1185">Reference proteome</keyword>
<dbReference type="EMBL" id="KQ030516">
    <property type="protein sequence ID" value="KJZ75572.1"/>
    <property type="molecule type" value="Genomic_DNA"/>
</dbReference>
<proteinExistence type="predicted"/>
<evidence type="ECO:0000256" key="2">
    <source>
        <dbReference type="SAM" id="MobiDB-lite"/>
    </source>
</evidence>
<protein>
    <recommendedName>
        <fullName evidence="3">HTH CENPB-type domain-containing protein</fullName>
    </recommendedName>
</protein>
<dbReference type="PANTHER" id="PTHR28173:SF1">
    <property type="entry name" value="RIBONUCLEASES P_MRP PROTEIN SUBUNIT POP8"/>
    <property type="match status" value="1"/>
</dbReference>
<dbReference type="GO" id="GO:0034965">
    <property type="term" value="P:intronic box C/D snoRNA processing"/>
    <property type="evidence" value="ECO:0007669"/>
    <property type="project" value="TreeGrafter"/>
</dbReference>
<evidence type="ECO:0000313" key="5">
    <source>
        <dbReference type="Proteomes" id="UP000054481"/>
    </source>
</evidence>
<feature type="region of interest" description="Disordered" evidence="2">
    <location>
        <begin position="556"/>
        <end position="576"/>
    </location>
</feature>
<evidence type="ECO:0000313" key="4">
    <source>
        <dbReference type="EMBL" id="KJZ75572.1"/>
    </source>
</evidence>